<evidence type="ECO:0000256" key="1">
    <source>
        <dbReference type="SAM" id="Phobius"/>
    </source>
</evidence>
<name>A0A1F8CSF1_9BACT</name>
<feature type="transmembrane region" description="Helical" evidence="1">
    <location>
        <begin position="77"/>
        <end position="97"/>
    </location>
</feature>
<dbReference type="AlphaFoldDB" id="A0A1F8CSF1"/>
<dbReference type="Proteomes" id="UP000178999">
    <property type="component" value="Unassembled WGS sequence"/>
</dbReference>
<organism evidence="2 3">
    <name type="scientific">Candidatus Woesebacteria bacterium RIFOXYB1_FULL_38_16</name>
    <dbReference type="NCBI Taxonomy" id="1802538"/>
    <lineage>
        <taxon>Bacteria</taxon>
        <taxon>Candidatus Woeseibacteriota</taxon>
    </lineage>
</organism>
<evidence type="ECO:0000313" key="2">
    <source>
        <dbReference type="EMBL" id="OGM79202.1"/>
    </source>
</evidence>
<proteinExistence type="predicted"/>
<accession>A0A1F8CSF1</accession>
<dbReference type="STRING" id="1802538.A2382_00250"/>
<protein>
    <submittedName>
        <fullName evidence="2">Uncharacterized protein</fullName>
    </submittedName>
</protein>
<sequence length="181" mass="20755">MGKNVQIYDKAGQFVLNENNDLVRVCDSCKGTGMRTRTEKIQRSDVVVVIDEICPRCDDGFVDSVGIRSAKLKQMRFQALFLPPTFLLSFILLILGLSLENESLSELSVLATILFGVWYGIFVIYAYNDRNYSQTREDLEYLSYLEKQLREQARLANVEETDGEELELPYEEMTQRLQTSG</sequence>
<feature type="transmembrane region" description="Helical" evidence="1">
    <location>
        <begin position="109"/>
        <end position="127"/>
    </location>
</feature>
<keyword evidence="1" id="KW-0472">Membrane</keyword>
<gene>
    <name evidence="2" type="ORF">A2382_00250</name>
</gene>
<evidence type="ECO:0000313" key="3">
    <source>
        <dbReference type="Proteomes" id="UP000178999"/>
    </source>
</evidence>
<keyword evidence="1" id="KW-0812">Transmembrane</keyword>
<reference evidence="2 3" key="1">
    <citation type="journal article" date="2016" name="Nat. Commun.">
        <title>Thousands of microbial genomes shed light on interconnected biogeochemical processes in an aquifer system.</title>
        <authorList>
            <person name="Anantharaman K."/>
            <person name="Brown C.T."/>
            <person name="Hug L.A."/>
            <person name="Sharon I."/>
            <person name="Castelle C.J."/>
            <person name="Probst A.J."/>
            <person name="Thomas B.C."/>
            <person name="Singh A."/>
            <person name="Wilkins M.J."/>
            <person name="Karaoz U."/>
            <person name="Brodie E.L."/>
            <person name="Williams K.H."/>
            <person name="Hubbard S.S."/>
            <person name="Banfield J.F."/>
        </authorList>
    </citation>
    <scope>NUCLEOTIDE SEQUENCE [LARGE SCALE GENOMIC DNA]</scope>
</reference>
<dbReference type="EMBL" id="MGHY01000018">
    <property type="protein sequence ID" value="OGM79202.1"/>
    <property type="molecule type" value="Genomic_DNA"/>
</dbReference>
<keyword evidence="1" id="KW-1133">Transmembrane helix</keyword>
<comment type="caution">
    <text evidence="2">The sequence shown here is derived from an EMBL/GenBank/DDBJ whole genome shotgun (WGS) entry which is preliminary data.</text>
</comment>